<evidence type="ECO:0000313" key="2">
    <source>
        <dbReference type="Proteomes" id="UP001595839"/>
    </source>
</evidence>
<keyword evidence="2" id="KW-1185">Reference proteome</keyword>
<gene>
    <name evidence="1" type="ORF">ACFPIH_04520</name>
</gene>
<organism evidence="1 2">
    <name type="scientific">Streptomyces vulcanius</name>
    <dbReference type="NCBI Taxonomy" id="1441876"/>
    <lineage>
        <taxon>Bacteria</taxon>
        <taxon>Bacillati</taxon>
        <taxon>Actinomycetota</taxon>
        <taxon>Actinomycetes</taxon>
        <taxon>Kitasatosporales</taxon>
        <taxon>Streptomycetaceae</taxon>
        <taxon>Streptomyces</taxon>
    </lineage>
</organism>
<evidence type="ECO:0000313" key="1">
    <source>
        <dbReference type="EMBL" id="MFC4498788.1"/>
    </source>
</evidence>
<sequence length="71" mass="7608">MKVLRTHGTPVFYGPLIGDVPTIAMNDVPRSTRLTYGVPGGCTAYDGCPDVSGVPTVSRRSRCRGTRRRAG</sequence>
<dbReference type="Proteomes" id="UP001595839">
    <property type="component" value="Unassembled WGS sequence"/>
</dbReference>
<protein>
    <submittedName>
        <fullName evidence="1">Uncharacterized protein</fullName>
    </submittedName>
</protein>
<comment type="caution">
    <text evidence="1">The sequence shown here is derived from an EMBL/GenBank/DDBJ whole genome shotgun (WGS) entry which is preliminary data.</text>
</comment>
<proteinExistence type="predicted"/>
<reference evidence="2" key="1">
    <citation type="journal article" date="2019" name="Int. J. Syst. Evol. Microbiol.">
        <title>The Global Catalogue of Microorganisms (GCM) 10K type strain sequencing project: providing services to taxonomists for standard genome sequencing and annotation.</title>
        <authorList>
            <consortium name="The Broad Institute Genomics Platform"/>
            <consortium name="The Broad Institute Genome Sequencing Center for Infectious Disease"/>
            <person name="Wu L."/>
            <person name="Ma J."/>
        </authorList>
    </citation>
    <scope>NUCLEOTIDE SEQUENCE [LARGE SCALE GENOMIC DNA]</scope>
    <source>
        <strain evidence="2">CGMCC 4.7177</strain>
    </source>
</reference>
<dbReference type="RefSeq" id="WP_381168381.1">
    <property type="nucleotide sequence ID" value="NZ_JBHSFK010000002.1"/>
</dbReference>
<name>A0ABV9AG45_9ACTN</name>
<accession>A0ABV9AG45</accession>
<dbReference type="EMBL" id="JBHSFK010000002">
    <property type="protein sequence ID" value="MFC4498788.1"/>
    <property type="molecule type" value="Genomic_DNA"/>
</dbReference>